<evidence type="ECO:0000313" key="2">
    <source>
        <dbReference type="Proteomes" id="UP001367508"/>
    </source>
</evidence>
<organism evidence="1 2">
    <name type="scientific">Canavalia gladiata</name>
    <name type="common">Sword bean</name>
    <name type="synonym">Dolichos gladiatus</name>
    <dbReference type="NCBI Taxonomy" id="3824"/>
    <lineage>
        <taxon>Eukaryota</taxon>
        <taxon>Viridiplantae</taxon>
        <taxon>Streptophyta</taxon>
        <taxon>Embryophyta</taxon>
        <taxon>Tracheophyta</taxon>
        <taxon>Spermatophyta</taxon>
        <taxon>Magnoliopsida</taxon>
        <taxon>eudicotyledons</taxon>
        <taxon>Gunneridae</taxon>
        <taxon>Pentapetalae</taxon>
        <taxon>rosids</taxon>
        <taxon>fabids</taxon>
        <taxon>Fabales</taxon>
        <taxon>Fabaceae</taxon>
        <taxon>Papilionoideae</taxon>
        <taxon>50 kb inversion clade</taxon>
        <taxon>NPAAA clade</taxon>
        <taxon>indigoferoid/millettioid clade</taxon>
        <taxon>Phaseoleae</taxon>
        <taxon>Canavalia</taxon>
    </lineage>
</organism>
<sequence>MPLEGISEGLESDSGCESASPIIDPALAPLTLVRPIFRNLLGHQVSTLIVQFVNAGSQCQAMTQAPKLVLIGLDPALVRNLPVSRAMLGSLKWSLLDLDIAILFTSCSSNMSSEYEGFNPRVVPRICSP</sequence>
<dbReference type="EMBL" id="JAYMYQ010000003">
    <property type="protein sequence ID" value="KAK7344625.1"/>
    <property type="molecule type" value="Genomic_DNA"/>
</dbReference>
<evidence type="ECO:0000313" key="1">
    <source>
        <dbReference type="EMBL" id="KAK7344625.1"/>
    </source>
</evidence>
<dbReference type="AlphaFoldDB" id="A0AAN9LY67"/>
<reference evidence="1 2" key="1">
    <citation type="submission" date="2024-01" db="EMBL/GenBank/DDBJ databases">
        <title>The genomes of 5 underutilized Papilionoideae crops provide insights into root nodulation and disease resistanc.</title>
        <authorList>
            <person name="Jiang F."/>
        </authorList>
    </citation>
    <scope>NUCLEOTIDE SEQUENCE [LARGE SCALE GENOMIC DNA]</scope>
    <source>
        <strain evidence="1">LVBAO_FW01</strain>
        <tissue evidence="1">Leaves</tissue>
    </source>
</reference>
<comment type="caution">
    <text evidence="1">The sequence shown here is derived from an EMBL/GenBank/DDBJ whole genome shotgun (WGS) entry which is preliminary data.</text>
</comment>
<protein>
    <submittedName>
        <fullName evidence="1">Uncharacterized protein</fullName>
    </submittedName>
</protein>
<proteinExistence type="predicted"/>
<gene>
    <name evidence="1" type="ORF">VNO77_14466</name>
</gene>
<name>A0AAN9LY67_CANGL</name>
<dbReference type="Proteomes" id="UP001367508">
    <property type="component" value="Unassembled WGS sequence"/>
</dbReference>
<accession>A0AAN9LY67</accession>
<keyword evidence="2" id="KW-1185">Reference proteome</keyword>